<feature type="repeat" description="ANK" evidence="12">
    <location>
        <begin position="251"/>
        <end position="293"/>
    </location>
</feature>
<dbReference type="Pfam" id="PF00520">
    <property type="entry name" value="Ion_trans"/>
    <property type="match status" value="1"/>
</dbReference>
<keyword evidence="10" id="KW-0325">Glycoprotein</keyword>
<feature type="transmembrane region" description="Helical" evidence="13">
    <location>
        <begin position="598"/>
        <end position="618"/>
    </location>
</feature>
<evidence type="ECO:0000256" key="5">
    <source>
        <dbReference type="ARBA" id="ARBA00022737"/>
    </source>
</evidence>
<evidence type="ECO:0000256" key="6">
    <source>
        <dbReference type="ARBA" id="ARBA00022989"/>
    </source>
</evidence>
<dbReference type="PANTHER" id="PTHR47143">
    <property type="entry name" value="TRANSIENT RECEPTOR POTENTIAL CATION CHANNEL PROTEIN PAINLESS"/>
    <property type="match status" value="1"/>
</dbReference>
<dbReference type="InterPro" id="IPR002110">
    <property type="entry name" value="Ankyrin_rpt"/>
</dbReference>
<dbReference type="InterPro" id="IPR036770">
    <property type="entry name" value="Ankyrin_rpt-contain_sf"/>
</dbReference>
<evidence type="ECO:0000259" key="14">
    <source>
        <dbReference type="Pfam" id="PF00520"/>
    </source>
</evidence>
<gene>
    <name evidence="15" type="ORF">CLODIP_2_CD06858</name>
</gene>
<feature type="transmembrane region" description="Helical" evidence="13">
    <location>
        <begin position="709"/>
        <end position="731"/>
    </location>
</feature>
<dbReference type="PANTHER" id="PTHR47143:SF1">
    <property type="entry name" value="ION_TRANS DOMAIN-CONTAINING PROTEIN"/>
    <property type="match status" value="1"/>
</dbReference>
<dbReference type="EMBL" id="CADEPI010000239">
    <property type="protein sequence ID" value="CAB3381617.1"/>
    <property type="molecule type" value="Genomic_DNA"/>
</dbReference>
<reference evidence="15 16" key="1">
    <citation type="submission" date="2020-04" db="EMBL/GenBank/DDBJ databases">
        <authorList>
            <person name="Alioto T."/>
            <person name="Alioto T."/>
            <person name="Gomez Garrido J."/>
        </authorList>
    </citation>
    <scope>NUCLEOTIDE SEQUENCE [LARGE SCALE GENOMIC DNA]</scope>
</reference>
<dbReference type="SUPFAM" id="SSF48403">
    <property type="entry name" value="Ankyrin repeat"/>
    <property type="match status" value="1"/>
</dbReference>
<dbReference type="PROSITE" id="PS50088">
    <property type="entry name" value="ANK_REPEAT"/>
    <property type="match status" value="5"/>
</dbReference>
<name>A0A8S1DND5_9INSE</name>
<feature type="repeat" description="ANK" evidence="12">
    <location>
        <begin position="364"/>
        <end position="396"/>
    </location>
</feature>
<dbReference type="Pfam" id="PF12796">
    <property type="entry name" value="Ank_2"/>
    <property type="match status" value="1"/>
</dbReference>
<feature type="repeat" description="ANK" evidence="12">
    <location>
        <begin position="328"/>
        <end position="360"/>
    </location>
</feature>
<comment type="subcellular location">
    <subcellularLocation>
        <location evidence="1">Membrane</location>
        <topology evidence="1">Multi-pass membrane protein</topology>
    </subcellularLocation>
</comment>
<sequence length="942" mass="104873">MSGKKNDRSDFQNRPVGTIIELGNLTAEIINPNVIVNFVDMERDEQHQKPAPLLDAVQSGDLERLKKELDTHKDQINETYGSLRVTLLHLAAYDQPHLVPTLISNGANVTTLDVVGRSSFHLACTAASDPGCIKALIIAGADVNQKILLPFQMWSTSPSSTSSRKTSPVVEMKKKMGSNNGLGFEKKLLILKKPTISQEIFKLPNIGVGSHLPIPESLGRTGLHQTVKANSPDCVEVLLKAGALVDARDQKGLTPLLLAGAGVSPDDAERLIKYEQVVKMLVAAGADVNILNPYTGTSALHHAAARCSLSATRLLMEHGAAVEKLSASGATALHEAAHSGALEVLEYILDTTEGLNLVNKCDHVGLTPLHKAAFSGNRGCLELLLKKGGHLGVQTHSGTSVLDAVFMHVARPYHFLASIFDRCVETNSISVLDTAFKVHLDFSILSPRGCDRQTSILREIFNSPNGPGQSVLLRHPLLETFLWLKWQKLRIFFIFLLFIYGSFIASLSVYIVAESEAHEADATYLSKNTSNFAKHFLAVTSIMLLIHVVLQFTLRPIFYIKDIETWNFAFLGTSSLVVVYFLHRDPDIPNVKPESDNFQVQLISIIVLLAWTELLLMIGRFPTWGNYALMFYTVLRNVLKVMLTFVFIVIGFTLSFYVQFHDQDIFSDPAKAFVKTIVMMAGEFEYKELFGEESPTDGRKHAPNESGRIIFLLFVLLTTIVMMNLMVGLAVSDIQAVQAEGHFRRLLKQAQFVDHLETIISHSIFKKGLPKCIMSFLTQRRRVVTELTLQPSAVERKTRYPKNLPRRLIEACVELAVRQRAISQLKTDEEMISGDRTSRYSWLDSRPGGSQTDLFGVQQQAAVEDMMLRLFEELQEVKNMIQVSSSNKPLSWSARGRTLSIKESRRLNQHLNVNGNERTSKLEDVVCEVQGAHCVLQRLKED</sequence>
<keyword evidence="8" id="KW-0406">Ion transport</keyword>
<evidence type="ECO:0000313" key="15">
    <source>
        <dbReference type="EMBL" id="CAB3381617.1"/>
    </source>
</evidence>
<keyword evidence="11" id="KW-0407">Ion channel</keyword>
<dbReference type="Proteomes" id="UP000494165">
    <property type="component" value="Unassembled WGS sequence"/>
</dbReference>
<accession>A0A8S1DND5</accession>
<dbReference type="OrthoDB" id="5402602at2759"/>
<dbReference type="GO" id="GO:0034703">
    <property type="term" value="C:cation channel complex"/>
    <property type="evidence" value="ECO:0007669"/>
    <property type="project" value="UniProtKB-ARBA"/>
</dbReference>
<keyword evidence="2" id="KW-0813">Transport</keyword>
<evidence type="ECO:0000256" key="1">
    <source>
        <dbReference type="ARBA" id="ARBA00004141"/>
    </source>
</evidence>
<evidence type="ECO:0000256" key="4">
    <source>
        <dbReference type="ARBA" id="ARBA00022692"/>
    </source>
</evidence>
<dbReference type="Gene3D" id="1.25.40.20">
    <property type="entry name" value="Ankyrin repeat-containing domain"/>
    <property type="match status" value="2"/>
</dbReference>
<feature type="transmembrane region" description="Helical" evidence="13">
    <location>
        <begin position="491"/>
        <end position="512"/>
    </location>
</feature>
<evidence type="ECO:0000256" key="11">
    <source>
        <dbReference type="ARBA" id="ARBA00023303"/>
    </source>
</evidence>
<dbReference type="InterPro" id="IPR005821">
    <property type="entry name" value="Ion_trans_dom"/>
</dbReference>
<feature type="transmembrane region" description="Helical" evidence="13">
    <location>
        <begin position="638"/>
        <end position="658"/>
    </location>
</feature>
<dbReference type="Pfam" id="PF00023">
    <property type="entry name" value="Ank"/>
    <property type="match status" value="2"/>
</dbReference>
<evidence type="ECO:0000256" key="9">
    <source>
        <dbReference type="ARBA" id="ARBA00023136"/>
    </source>
</evidence>
<keyword evidence="3" id="KW-0716">Sensory transduction</keyword>
<feature type="transmembrane region" description="Helical" evidence="13">
    <location>
        <begin position="532"/>
        <end position="554"/>
    </location>
</feature>
<feature type="repeat" description="ANK" evidence="12">
    <location>
        <begin position="218"/>
        <end position="250"/>
    </location>
</feature>
<evidence type="ECO:0000256" key="8">
    <source>
        <dbReference type="ARBA" id="ARBA00023065"/>
    </source>
</evidence>
<evidence type="ECO:0000256" key="10">
    <source>
        <dbReference type="ARBA" id="ARBA00023180"/>
    </source>
</evidence>
<feature type="repeat" description="ANK" evidence="12">
    <location>
        <begin position="295"/>
        <end position="327"/>
    </location>
</feature>
<evidence type="ECO:0000256" key="3">
    <source>
        <dbReference type="ARBA" id="ARBA00022606"/>
    </source>
</evidence>
<dbReference type="InterPro" id="IPR052076">
    <property type="entry name" value="TRP_cation_channel"/>
</dbReference>
<proteinExistence type="predicted"/>
<evidence type="ECO:0000256" key="7">
    <source>
        <dbReference type="ARBA" id="ARBA00023043"/>
    </source>
</evidence>
<dbReference type="PROSITE" id="PS50297">
    <property type="entry name" value="ANK_REP_REGION"/>
    <property type="match status" value="4"/>
</dbReference>
<keyword evidence="6 13" id="KW-1133">Transmembrane helix</keyword>
<comment type="caution">
    <text evidence="15">The sequence shown here is derived from an EMBL/GenBank/DDBJ whole genome shotgun (WGS) entry which is preliminary data.</text>
</comment>
<evidence type="ECO:0000256" key="2">
    <source>
        <dbReference type="ARBA" id="ARBA00022448"/>
    </source>
</evidence>
<organism evidence="15 16">
    <name type="scientific">Cloeon dipterum</name>
    <dbReference type="NCBI Taxonomy" id="197152"/>
    <lineage>
        <taxon>Eukaryota</taxon>
        <taxon>Metazoa</taxon>
        <taxon>Ecdysozoa</taxon>
        <taxon>Arthropoda</taxon>
        <taxon>Hexapoda</taxon>
        <taxon>Insecta</taxon>
        <taxon>Pterygota</taxon>
        <taxon>Palaeoptera</taxon>
        <taxon>Ephemeroptera</taxon>
        <taxon>Pisciforma</taxon>
        <taxon>Baetidae</taxon>
        <taxon>Cloeon</taxon>
    </lineage>
</organism>
<dbReference type="SMART" id="SM00248">
    <property type="entry name" value="ANK"/>
    <property type="match status" value="8"/>
</dbReference>
<keyword evidence="4 13" id="KW-0812">Transmembrane</keyword>
<dbReference type="AlphaFoldDB" id="A0A8S1DND5"/>
<feature type="transmembrane region" description="Helical" evidence="13">
    <location>
        <begin position="566"/>
        <end position="583"/>
    </location>
</feature>
<keyword evidence="9 13" id="KW-0472">Membrane</keyword>
<evidence type="ECO:0000256" key="13">
    <source>
        <dbReference type="SAM" id="Phobius"/>
    </source>
</evidence>
<feature type="domain" description="Ion transport" evidence="14">
    <location>
        <begin position="494"/>
        <end position="740"/>
    </location>
</feature>
<dbReference type="GO" id="GO:0005216">
    <property type="term" value="F:monoatomic ion channel activity"/>
    <property type="evidence" value="ECO:0007669"/>
    <property type="project" value="InterPro"/>
</dbReference>
<evidence type="ECO:0000256" key="12">
    <source>
        <dbReference type="PROSITE-ProRule" id="PRU00023"/>
    </source>
</evidence>
<keyword evidence="16" id="KW-1185">Reference proteome</keyword>
<keyword evidence="7 12" id="KW-0040">ANK repeat</keyword>
<keyword evidence="5" id="KW-0677">Repeat</keyword>
<evidence type="ECO:0000313" key="16">
    <source>
        <dbReference type="Proteomes" id="UP000494165"/>
    </source>
</evidence>
<protein>
    <recommendedName>
        <fullName evidence="14">Ion transport domain-containing protein</fullName>
    </recommendedName>
</protein>